<dbReference type="GO" id="GO:0032790">
    <property type="term" value="P:ribosome disassembly"/>
    <property type="evidence" value="ECO:0007669"/>
    <property type="project" value="TreeGrafter"/>
</dbReference>
<dbReference type="Pfam" id="PF22042">
    <property type="entry name" value="EF-G_D2"/>
    <property type="match status" value="1"/>
</dbReference>
<dbReference type="CDD" id="cd03713">
    <property type="entry name" value="EFG_mtEFG_C"/>
    <property type="match status" value="1"/>
</dbReference>
<gene>
    <name evidence="4" type="ORF">DTL3_0842</name>
</gene>
<dbReference type="FunFam" id="3.30.70.240:FF:000001">
    <property type="entry name" value="Elongation factor G"/>
    <property type="match status" value="1"/>
</dbReference>
<proteinExistence type="predicted"/>
<evidence type="ECO:0000259" key="3">
    <source>
        <dbReference type="PROSITE" id="PS51722"/>
    </source>
</evidence>
<dbReference type="InterPro" id="IPR035649">
    <property type="entry name" value="EFG_V"/>
</dbReference>
<dbReference type="NCBIfam" id="NF009381">
    <property type="entry name" value="PRK12740.1-5"/>
    <property type="match status" value="1"/>
</dbReference>
<dbReference type="InterPro" id="IPR000640">
    <property type="entry name" value="EFG_V-like"/>
</dbReference>
<dbReference type="InterPro" id="IPR027417">
    <property type="entry name" value="P-loop_NTPase"/>
</dbReference>
<sequence length="691" mass="77853">MSINNPNNKRIVGFFGHHWCGKTTMTDALLMSYATADRIGQRFLDRDPVEKEKEGTFSNHIFSLDVNDTRYYFFDTPGSAEFIGEIQVALTAVDNVVIVINASSGVEVTTERIWHMAQDLNKPIMFFVNQMDKDGVNFQHIIKDLKENFGDSIKIAPLQLPVGQGSSFNGVTDLLTKETYIYSDIKGHPTKQQEIPQDIEKLFNEYHSELIEDIVVNSEELMEKYFETGEEGLTIEEIKSAFHNAYVNHEVAPVLFGSGVKNIGLDRLIESIKDLGALPLERVFYSKDDQEIDLKNEDTLLGFIVKNEVDPFVGKMTYIRILRGSLKGGSTIYIVEENAKEKISHIYLPKYEKNEEIEEATAGDIVVIPKLKTSKINQTVSSIEIPFTIKLPEFPEPMISKSITPKSKNEIDKITDSLAKIAESDPTFKWEFDPETGETVISGMGTVHLEVMIEKLKKNFGINFEVGKPKIAYKETVRSKSQAEYKHKKQTGGHGQYGHVKIEIEPLERGQGYEFVDKIVGGVIPRNFIPSVDKGIREAMKKGVLAGYPVVDVRVTLFDGSYHEVDSSDISFQIAARNAFKIAMENDSPVILEPIMFVEIFVPNQYTGDVIGEVTARRGRPMGMESVGKGYDKIMAEVPLSEMLDFSPRLSSISSGKGYFNMKLSHYSEVSPDIQNKIIEEKRREEEAQNK</sequence>
<keyword evidence="2" id="KW-0342">GTP-binding</keyword>
<dbReference type="SMART" id="SM00889">
    <property type="entry name" value="EFG_IV"/>
    <property type="match status" value="1"/>
</dbReference>
<dbReference type="SUPFAM" id="SSF50447">
    <property type="entry name" value="Translation proteins"/>
    <property type="match status" value="1"/>
</dbReference>
<evidence type="ECO:0000313" key="4">
    <source>
        <dbReference type="EMBL" id="CEP78149.1"/>
    </source>
</evidence>
<dbReference type="Proteomes" id="UP000032809">
    <property type="component" value="Chromosome I"/>
</dbReference>
<protein>
    <submittedName>
        <fullName evidence="4">Elongation factor G-like protein</fullName>
    </submittedName>
</protein>
<dbReference type="Pfam" id="PF14492">
    <property type="entry name" value="EFG_III"/>
    <property type="match status" value="1"/>
</dbReference>
<dbReference type="Pfam" id="PF03764">
    <property type="entry name" value="EFG_IV"/>
    <property type="match status" value="1"/>
</dbReference>
<dbReference type="Gene3D" id="3.40.50.300">
    <property type="entry name" value="P-loop containing nucleotide triphosphate hydrolases"/>
    <property type="match status" value="1"/>
</dbReference>
<dbReference type="CDD" id="cd16262">
    <property type="entry name" value="EFG_III"/>
    <property type="match status" value="1"/>
</dbReference>
<dbReference type="CDD" id="cd01434">
    <property type="entry name" value="EFG_mtEFG1_IV"/>
    <property type="match status" value="1"/>
</dbReference>
<dbReference type="RefSeq" id="WP_045087659.1">
    <property type="nucleotide sequence ID" value="NZ_LN824141.1"/>
</dbReference>
<dbReference type="STRING" id="1006576.DTL3_0842"/>
<dbReference type="NCBIfam" id="TIGR00231">
    <property type="entry name" value="small_GTP"/>
    <property type="match status" value="1"/>
</dbReference>
<dbReference type="GO" id="GO:0005525">
    <property type="term" value="F:GTP binding"/>
    <property type="evidence" value="ECO:0007669"/>
    <property type="project" value="UniProtKB-KW"/>
</dbReference>
<reference evidence="5" key="1">
    <citation type="submission" date="2014-11" db="EMBL/GenBank/DDBJ databases">
        <authorList>
            <person name="Wibberg D."/>
        </authorList>
    </citation>
    <scope>NUCLEOTIDE SEQUENCE [LARGE SCALE GENOMIC DNA]</scope>
    <source>
        <strain evidence="5">L3</strain>
    </source>
</reference>
<keyword evidence="5" id="KW-1185">Reference proteome</keyword>
<evidence type="ECO:0000313" key="5">
    <source>
        <dbReference type="Proteomes" id="UP000032809"/>
    </source>
</evidence>
<dbReference type="Pfam" id="PF00679">
    <property type="entry name" value="EFG_C"/>
    <property type="match status" value="1"/>
</dbReference>
<dbReference type="Gene3D" id="3.30.70.870">
    <property type="entry name" value="Elongation Factor G (Translational Gtpase), domain 3"/>
    <property type="match status" value="1"/>
</dbReference>
<dbReference type="OrthoDB" id="9804431at2"/>
<dbReference type="FunFam" id="3.30.70.870:FF:000002">
    <property type="entry name" value="Translation elongation factor 2"/>
    <property type="match status" value="1"/>
</dbReference>
<feature type="domain" description="Tr-type G" evidence="3">
    <location>
        <begin position="7"/>
        <end position="280"/>
    </location>
</feature>
<dbReference type="SUPFAM" id="SSF54980">
    <property type="entry name" value="EF-G C-terminal domain-like"/>
    <property type="match status" value="2"/>
</dbReference>
<accession>A0A0C7P2H3</accession>
<dbReference type="Gene3D" id="2.40.30.10">
    <property type="entry name" value="Translation factors"/>
    <property type="match status" value="1"/>
</dbReference>
<dbReference type="EMBL" id="LN824141">
    <property type="protein sequence ID" value="CEP78149.1"/>
    <property type="molecule type" value="Genomic_DNA"/>
</dbReference>
<dbReference type="InterPro" id="IPR000795">
    <property type="entry name" value="T_Tr_GTP-bd_dom"/>
</dbReference>
<dbReference type="GO" id="GO:0003924">
    <property type="term" value="F:GTPase activity"/>
    <property type="evidence" value="ECO:0007669"/>
    <property type="project" value="InterPro"/>
</dbReference>
<dbReference type="InterPro" id="IPR047872">
    <property type="entry name" value="EFG_IV"/>
</dbReference>
<dbReference type="InterPro" id="IPR014721">
    <property type="entry name" value="Ribsml_uS5_D2-typ_fold_subgr"/>
</dbReference>
<name>A0A0C7P2H3_DEFTU</name>
<organism evidence="4 5">
    <name type="scientific">Defluviitoga tunisiensis</name>
    <dbReference type="NCBI Taxonomy" id="1006576"/>
    <lineage>
        <taxon>Bacteria</taxon>
        <taxon>Thermotogati</taxon>
        <taxon>Thermotogota</taxon>
        <taxon>Thermotogae</taxon>
        <taxon>Petrotogales</taxon>
        <taxon>Petrotogaceae</taxon>
        <taxon>Defluviitoga</taxon>
    </lineage>
</organism>
<dbReference type="InterPro" id="IPR041095">
    <property type="entry name" value="EFG_II"/>
</dbReference>
<dbReference type="PROSITE" id="PS51722">
    <property type="entry name" value="G_TR_2"/>
    <property type="match status" value="1"/>
</dbReference>
<dbReference type="FunFam" id="3.30.230.10:FF:000003">
    <property type="entry name" value="Elongation factor G"/>
    <property type="match status" value="1"/>
</dbReference>
<keyword evidence="1" id="KW-0547">Nucleotide-binding</keyword>
<dbReference type="HOGENOM" id="CLU_002794_4_1_0"/>
<dbReference type="GO" id="GO:0003746">
    <property type="term" value="F:translation elongation factor activity"/>
    <property type="evidence" value="ECO:0007669"/>
    <property type="project" value="UniProtKB-KW"/>
</dbReference>
<dbReference type="SUPFAM" id="SSF52540">
    <property type="entry name" value="P-loop containing nucleoside triphosphate hydrolases"/>
    <property type="match status" value="1"/>
</dbReference>
<dbReference type="AlphaFoldDB" id="A0A0C7P2H3"/>
<dbReference type="PANTHER" id="PTHR43261">
    <property type="entry name" value="TRANSLATION ELONGATION FACTOR G-RELATED"/>
    <property type="match status" value="1"/>
</dbReference>
<dbReference type="Pfam" id="PF00009">
    <property type="entry name" value="GTP_EFTU"/>
    <property type="match status" value="1"/>
</dbReference>
<dbReference type="InterPro" id="IPR005225">
    <property type="entry name" value="Small_GTP-bd"/>
</dbReference>
<dbReference type="SMART" id="SM00838">
    <property type="entry name" value="EFG_C"/>
    <property type="match status" value="1"/>
</dbReference>
<dbReference type="Gene3D" id="3.30.70.240">
    <property type="match status" value="1"/>
</dbReference>
<dbReference type="Gene3D" id="3.30.230.10">
    <property type="match status" value="1"/>
</dbReference>
<keyword evidence="4" id="KW-0251">Elongation factor</keyword>
<dbReference type="PATRIC" id="fig|1006576.9.peg.829"/>
<evidence type="ECO:0000256" key="2">
    <source>
        <dbReference type="ARBA" id="ARBA00023134"/>
    </source>
</evidence>
<dbReference type="PANTHER" id="PTHR43261:SF6">
    <property type="entry name" value="ELONGATION FACTOR G-LIKE PROTEIN"/>
    <property type="match status" value="1"/>
</dbReference>
<dbReference type="InterPro" id="IPR009022">
    <property type="entry name" value="EFG_III"/>
</dbReference>
<dbReference type="InterPro" id="IPR053905">
    <property type="entry name" value="EF-G-like_DII"/>
</dbReference>
<evidence type="ECO:0000256" key="1">
    <source>
        <dbReference type="ARBA" id="ARBA00022741"/>
    </source>
</evidence>
<dbReference type="InterPro" id="IPR020568">
    <property type="entry name" value="Ribosomal_Su5_D2-typ_SF"/>
</dbReference>
<dbReference type="InterPro" id="IPR009000">
    <property type="entry name" value="Transl_B-barrel_sf"/>
</dbReference>
<dbReference type="KEGG" id="dtn:DTL3_0842"/>
<dbReference type="InterPro" id="IPR005517">
    <property type="entry name" value="Transl_elong_EFG/EF2_IV"/>
</dbReference>
<dbReference type="InterPro" id="IPR035647">
    <property type="entry name" value="EFG_III/V"/>
</dbReference>
<dbReference type="SUPFAM" id="SSF54211">
    <property type="entry name" value="Ribosomal protein S5 domain 2-like"/>
    <property type="match status" value="1"/>
</dbReference>
<keyword evidence="4" id="KW-0648">Protein biosynthesis</keyword>